<sequence length="30" mass="3360">MYFTVQGSVITQGMFNTGKYTCDANEIQVL</sequence>
<accession>A0A0E9Q8I1</accession>
<reference evidence="1" key="1">
    <citation type="submission" date="2014-11" db="EMBL/GenBank/DDBJ databases">
        <authorList>
            <person name="Amaro Gonzalez C."/>
        </authorList>
    </citation>
    <scope>NUCLEOTIDE SEQUENCE</scope>
</reference>
<evidence type="ECO:0000313" key="1">
    <source>
        <dbReference type="EMBL" id="JAH12655.1"/>
    </source>
</evidence>
<reference evidence="1" key="2">
    <citation type="journal article" date="2015" name="Fish Shellfish Immunol.">
        <title>Early steps in the European eel (Anguilla anguilla)-Vibrio vulnificus interaction in the gills: Role of the RtxA13 toxin.</title>
        <authorList>
            <person name="Callol A."/>
            <person name="Pajuelo D."/>
            <person name="Ebbesson L."/>
            <person name="Teles M."/>
            <person name="MacKenzie S."/>
            <person name="Amaro C."/>
        </authorList>
    </citation>
    <scope>NUCLEOTIDE SEQUENCE</scope>
</reference>
<dbReference type="EMBL" id="GBXM01095922">
    <property type="protein sequence ID" value="JAH12655.1"/>
    <property type="molecule type" value="Transcribed_RNA"/>
</dbReference>
<organism evidence="1">
    <name type="scientific">Anguilla anguilla</name>
    <name type="common">European freshwater eel</name>
    <name type="synonym">Muraena anguilla</name>
    <dbReference type="NCBI Taxonomy" id="7936"/>
    <lineage>
        <taxon>Eukaryota</taxon>
        <taxon>Metazoa</taxon>
        <taxon>Chordata</taxon>
        <taxon>Craniata</taxon>
        <taxon>Vertebrata</taxon>
        <taxon>Euteleostomi</taxon>
        <taxon>Actinopterygii</taxon>
        <taxon>Neopterygii</taxon>
        <taxon>Teleostei</taxon>
        <taxon>Anguilliformes</taxon>
        <taxon>Anguillidae</taxon>
        <taxon>Anguilla</taxon>
    </lineage>
</organism>
<dbReference type="AlphaFoldDB" id="A0A0E9Q8I1"/>
<name>A0A0E9Q8I1_ANGAN</name>
<protein>
    <submittedName>
        <fullName evidence="1">Uncharacterized protein</fullName>
    </submittedName>
</protein>
<proteinExistence type="predicted"/>